<accession>A0A5M6C3P0</accession>
<dbReference type="GeneID" id="43586996"/>
<feature type="compositionally biased region" description="Low complexity" evidence="1">
    <location>
        <begin position="164"/>
        <end position="184"/>
    </location>
</feature>
<dbReference type="Pfam" id="PF01266">
    <property type="entry name" value="DAO"/>
    <property type="match status" value="1"/>
</dbReference>
<dbReference type="PANTHER" id="PTHR13847:SF150">
    <property type="entry name" value="OXIDOREDUCTASE TDA3-RELATED"/>
    <property type="match status" value="1"/>
</dbReference>
<name>A0A5M6C3P0_9TREE</name>
<evidence type="ECO:0000313" key="2">
    <source>
        <dbReference type="EMBL" id="WWD16036.1"/>
    </source>
</evidence>
<dbReference type="AlphaFoldDB" id="A0A5M6C3P0"/>
<dbReference type="GO" id="GO:0005770">
    <property type="term" value="C:late endosome"/>
    <property type="evidence" value="ECO:0007669"/>
    <property type="project" value="TreeGrafter"/>
</dbReference>
<dbReference type="PANTHER" id="PTHR13847">
    <property type="entry name" value="SARCOSINE DEHYDROGENASE-RELATED"/>
    <property type="match status" value="1"/>
</dbReference>
<dbReference type="Gene3D" id="3.50.50.60">
    <property type="entry name" value="FAD/NAD(P)-binding domain"/>
    <property type="match status" value="2"/>
</dbReference>
<reference evidence="2" key="1">
    <citation type="submission" date="2017-08" db="EMBL/GenBank/DDBJ databases">
        <authorList>
            <person name="Cuomo C."/>
            <person name="Billmyre B."/>
            <person name="Heitman J."/>
        </authorList>
    </citation>
    <scope>NUCLEOTIDE SEQUENCE</scope>
    <source>
        <strain evidence="2">CBS 12478</strain>
    </source>
</reference>
<reference evidence="2" key="2">
    <citation type="submission" date="2024-01" db="EMBL/GenBank/DDBJ databases">
        <title>Comparative genomics of Cryptococcus and Kwoniella reveals pathogenesis evolution and contrasting modes of karyotype evolution via chromosome fusion or intercentromeric recombination.</title>
        <authorList>
            <person name="Coelho M.A."/>
            <person name="David-Palma M."/>
            <person name="Shea T."/>
            <person name="Bowers K."/>
            <person name="McGinley-Smith S."/>
            <person name="Mohammad A.W."/>
            <person name="Gnirke A."/>
            <person name="Yurkov A.M."/>
            <person name="Nowrousian M."/>
            <person name="Sun S."/>
            <person name="Cuomo C.A."/>
            <person name="Heitman J."/>
        </authorList>
    </citation>
    <scope>NUCLEOTIDE SEQUENCE</scope>
    <source>
        <strain evidence="2">CBS 12478</strain>
    </source>
</reference>
<sequence length="387" mass="40134">MPASKPPSNILIVGGGIAGVSTAYYLSIHPLRSPQTRITLVEGTKIAAAASGYSGGFLAKDWHGSATASLSAMSFELHKSLAEEFGGKEKWGYRTVDTLSIETDATRKSKKPAPLPWLPAGLVHSSRPLGGHSTTAQVHPRLFTTFFSEKFLSQPSTSLILGTATSLSTTPSPSSSSGEPSPRSVGITTPEGEQKEVEADVVVIAAGPWTGKLAEQLLGPKVGGRLGVQGHRAHSVVLKTKEDLSATCLFTSMTLEDGSAGEPEVYARPDGTTYICGAGDDEPLPPTAAEVKPSPSAITKLHAQAQALSPVFTSAEGVEVIAEQACFLPIADRGRPLVGKVRGVEGVYVGSGLSCWGITQGPGTGKVLSELILEGKAKSADISKLAP</sequence>
<dbReference type="InterPro" id="IPR006076">
    <property type="entry name" value="FAD-dep_OxRdtase"/>
</dbReference>
<dbReference type="GO" id="GO:0042147">
    <property type="term" value="P:retrograde transport, endosome to Golgi"/>
    <property type="evidence" value="ECO:0007669"/>
    <property type="project" value="TreeGrafter"/>
</dbReference>
<dbReference type="RefSeq" id="XP_031862685.1">
    <property type="nucleotide sequence ID" value="XM_032002878.1"/>
</dbReference>
<dbReference type="GO" id="GO:0005829">
    <property type="term" value="C:cytosol"/>
    <property type="evidence" value="ECO:0007669"/>
    <property type="project" value="GOC"/>
</dbReference>
<gene>
    <name evidence="2" type="ORF">CI109_100461</name>
</gene>
<dbReference type="EMBL" id="CP144051">
    <property type="protein sequence ID" value="WWD16036.1"/>
    <property type="molecule type" value="Genomic_DNA"/>
</dbReference>
<feature type="region of interest" description="Disordered" evidence="1">
    <location>
        <begin position="164"/>
        <end position="194"/>
    </location>
</feature>
<organism evidence="2 3">
    <name type="scientific">Kwoniella shandongensis</name>
    <dbReference type="NCBI Taxonomy" id="1734106"/>
    <lineage>
        <taxon>Eukaryota</taxon>
        <taxon>Fungi</taxon>
        <taxon>Dikarya</taxon>
        <taxon>Basidiomycota</taxon>
        <taxon>Agaricomycotina</taxon>
        <taxon>Tremellomycetes</taxon>
        <taxon>Tremellales</taxon>
        <taxon>Cryptococcaceae</taxon>
        <taxon>Kwoniella</taxon>
    </lineage>
</organism>
<dbReference type="SUPFAM" id="SSF51905">
    <property type="entry name" value="FAD/NAD(P)-binding domain"/>
    <property type="match status" value="1"/>
</dbReference>
<proteinExistence type="predicted"/>
<dbReference type="InterPro" id="IPR036188">
    <property type="entry name" value="FAD/NAD-bd_sf"/>
</dbReference>
<dbReference type="Gene3D" id="3.30.9.10">
    <property type="entry name" value="D-Amino Acid Oxidase, subunit A, domain 2"/>
    <property type="match status" value="1"/>
</dbReference>
<dbReference type="Proteomes" id="UP000322225">
    <property type="component" value="Chromosome 1"/>
</dbReference>
<dbReference type="KEGG" id="ksn:43586996"/>
<protein>
    <submittedName>
        <fullName evidence="2">Uncharacterized protein</fullName>
    </submittedName>
</protein>
<keyword evidence="3" id="KW-1185">Reference proteome</keyword>
<dbReference type="OrthoDB" id="498204at2759"/>
<evidence type="ECO:0000313" key="3">
    <source>
        <dbReference type="Proteomes" id="UP000322225"/>
    </source>
</evidence>
<evidence type="ECO:0000256" key="1">
    <source>
        <dbReference type="SAM" id="MobiDB-lite"/>
    </source>
</evidence>